<gene>
    <name evidence="1" type="ORF">FCALED_LOCUS17585</name>
</gene>
<feature type="non-terminal residue" evidence="1">
    <location>
        <position position="100"/>
    </location>
</feature>
<dbReference type="AlphaFoldDB" id="A0A9N9J9S6"/>
<name>A0A9N9J9S6_9GLOM</name>
<dbReference type="OrthoDB" id="2429015at2759"/>
<sequence length="100" mass="11751">MTAVLRSKTYLGYKVPEENHTHSYFKVVEAQFWQLKHYLGFRLNSDELIIPWSTVYDDWQKSLNLIAKNCIKKAPGCITVFCKDLLEIYETFEGSIIRQS</sequence>
<keyword evidence="2" id="KW-1185">Reference proteome</keyword>
<dbReference type="Proteomes" id="UP000789570">
    <property type="component" value="Unassembled WGS sequence"/>
</dbReference>
<comment type="caution">
    <text evidence="1">The sequence shown here is derived from an EMBL/GenBank/DDBJ whole genome shotgun (WGS) entry which is preliminary data.</text>
</comment>
<organism evidence="1 2">
    <name type="scientific">Funneliformis caledonium</name>
    <dbReference type="NCBI Taxonomy" id="1117310"/>
    <lineage>
        <taxon>Eukaryota</taxon>
        <taxon>Fungi</taxon>
        <taxon>Fungi incertae sedis</taxon>
        <taxon>Mucoromycota</taxon>
        <taxon>Glomeromycotina</taxon>
        <taxon>Glomeromycetes</taxon>
        <taxon>Glomerales</taxon>
        <taxon>Glomeraceae</taxon>
        <taxon>Funneliformis</taxon>
    </lineage>
</organism>
<proteinExistence type="predicted"/>
<evidence type="ECO:0000313" key="1">
    <source>
        <dbReference type="EMBL" id="CAG8771904.1"/>
    </source>
</evidence>
<accession>A0A9N9J9S6</accession>
<reference evidence="1" key="1">
    <citation type="submission" date="2021-06" db="EMBL/GenBank/DDBJ databases">
        <authorList>
            <person name="Kallberg Y."/>
            <person name="Tangrot J."/>
            <person name="Rosling A."/>
        </authorList>
    </citation>
    <scope>NUCLEOTIDE SEQUENCE</scope>
    <source>
        <strain evidence="1">UK204</strain>
    </source>
</reference>
<dbReference type="EMBL" id="CAJVPQ010027843">
    <property type="protein sequence ID" value="CAG8771904.1"/>
    <property type="molecule type" value="Genomic_DNA"/>
</dbReference>
<evidence type="ECO:0000313" key="2">
    <source>
        <dbReference type="Proteomes" id="UP000789570"/>
    </source>
</evidence>
<protein>
    <submittedName>
        <fullName evidence="1">477_t:CDS:1</fullName>
    </submittedName>
</protein>